<evidence type="ECO:0000256" key="3">
    <source>
        <dbReference type="ARBA" id="ARBA00022801"/>
    </source>
</evidence>
<evidence type="ECO:0000259" key="9">
    <source>
        <dbReference type="Pfam" id="PF16656"/>
    </source>
</evidence>
<dbReference type="InterPro" id="IPR029052">
    <property type="entry name" value="Metallo-depent_PP-like"/>
</dbReference>
<dbReference type="EC" id="3.1.3.2" evidence="5"/>
<protein>
    <recommendedName>
        <fullName evidence="5">Purple acid phosphatase</fullName>
        <ecNumber evidence="5">3.1.3.2</ecNumber>
    </recommendedName>
</protein>
<dbReference type="PANTHER" id="PTHR22953:SF153">
    <property type="entry name" value="PURPLE ACID PHOSPHATASE"/>
    <property type="match status" value="1"/>
</dbReference>
<dbReference type="InterPro" id="IPR004843">
    <property type="entry name" value="Calcineurin-like_PHP"/>
</dbReference>
<comment type="catalytic activity">
    <reaction evidence="5">
        <text>a phosphate monoester + H2O = an alcohol + phosphate</text>
        <dbReference type="Rhea" id="RHEA:15017"/>
        <dbReference type="ChEBI" id="CHEBI:15377"/>
        <dbReference type="ChEBI" id="CHEBI:30879"/>
        <dbReference type="ChEBI" id="CHEBI:43474"/>
        <dbReference type="ChEBI" id="CHEBI:67140"/>
        <dbReference type="EC" id="3.1.3.2"/>
    </reaction>
</comment>
<dbReference type="GO" id="GO:0046872">
    <property type="term" value="F:metal ion binding"/>
    <property type="evidence" value="ECO:0007669"/>
    <property type="project" value="InterPro"/>
</dbReference>
<sequence>MTSPVSWDEYKRPLSLSLGITALVWLLLFAIVIFDPSRTKQPLLDNRSNESGNLTSQVNGLLGYQPETPKTVPFDHSYTTGSNDLPLDQPPLAKVVNETAPEQIHIALAGHDGVVVSWATGNAVILDEAPQNASLPEIGSAVYYGRSSSWYEMAASGNITSYVQTYPGASYVSGTFHHVKLTGLSPDTTYFYRCGDPNLTMSEERNFTTPPAPGSDVYPQRLTVVADLGQTHNSSLTLQHIVASRPKVVLLVGDLTYSDSYHTNGALRFPEPPTTTYLETYQPRWDAWGRMLAPLASQVPLMTIEGNHEIENDAANKTFLSYTARYRMPAPESNSISQLYYSFDAGGSHVVMIGSYAEWHLGSEQYRWLEQDLSAFNRSRTPWLVAAFHTPWYNTYAAHYKEKECMRLSLEPLLYKYGVDIVFAGHVHSYERMNRVYNYSVDPCGPIYVTVGDGGNIEQLYTDWVDMPTSMCPPESVADCPTKQDGRFCPEKQPAWSAFREPSFGFGELTLLSATEARWTWHKNQDSMAVPSDTVNVTRNVQCFNQHKKHM</sequence>
<dbReference type="InterPro" id="IPR039331">
    <property type="entry name" value="PAPs-like"/>
</dbReference>
<comment type="caution">
    <text evidence="10">The sequence shown here is derived from an EMBL/GenBank/DDBJ whole genome shotgun (WGS) entry which is preliminary data.</text>
</comment>
<dbReference type="InterPro" id="IPR041792">
    <property type="entry name" value="MPP_PAP"/>
</dbReference>
<gene>
    <name evidence="10" type="ORF">CVIRNUC_008161</name>
</gene>
<dbReference type="SUPFAM" id="SSF56300">
    <property type="entry name" value="Metallo-dependent phosphatases"/>
    <property type="match status" value="1"/>
</dbReference>
<evidence type="ECO:0000259" key="8">
    <source>
        <dbReference type="Pfam" id="PF14008"/>
    </source>
</evidence>
<evidence type="ECO:0000256" key="5">
    <source>
        <dbReference type="RuleBase" id="RU361203"/>
    </source>
</evidence>
<dbReference type="AlphaFoldDB" id="A0AAV1IE13"/>
<evidence type="ECO:0000256" key="4">
    <source>
        <dbReference type="ARBA" id="ARBA00023180"/>
    </source>
</evidence>
<dbReference type="SUPFAM" id="SSF49363">
    <property type="entry name" value="Purple acid phosphatase, N-terminal domain"/>
    <property type="match status" value="1"/>
</dbReference>
<dbReference type="CDD" id="cd00839">
    <property type="entry name" value="MPP_PAPs"/>
    <property type="match status" value="1"/>
</dbReference>
<keyword evidence="3 5" id="KW-0378">Hydrolase</keyword>
<dbReference type="Pfam" id="PF00149">
    <property type="entry name" value="Metallophos"/>
    <property type="match status" value="1"/>
</dbReference>
<feature type="domain" description="Purple acid phosphatase C-terminal" evidence="8">
    <location>
        <begin position="488"/>
        <end position="527"/>
    </location>
</feature>
<keyword evidence="6" id="KW-1133">Transmembrane helix</keyword>
<proteinExistence type="inferred from homology"/>
<evidence type="ECO:0000259" key="7">
    <source>
        <dbReference type="Pfam" id="PF00149"/>
    </source>
</evidence>
<keyword evidence="11" id="KW-1185">Reference proteome</keyword>
<dbReference type="GO" id="GO:0003993">
    <property type="term" value="F:acid phosphatase activity"/>
    <property type="evidence" value="ECO:0007669"/>
    <property type="project" value="UniProtKB-EC"/>
</dbReference>
<evidence type="ECO:0000256" key="2">
    <source>
        <dbReference type="ARBA" id="ARBA00022729"/>
    </source>
</evidence>
<keyword evidence="6" id="KW-0472">Membrane</keyword>
<dbReference type="EMBL" id="CAUYUE010000011">
    <property type="protein sequence ID" value="CAK0784956.1"/>
    <property type="molecule type" value="Genomic_DNA"/>
</dbReference>
<organism evidence="10 11">
    <name type="scientific">Coccomyxa viridis</name>
    <dbReference type="NCBI Taxonomy" id="1274662"/>
    <lineage>
        <taxon>Eukaryota</taxon>
        <taxon>Viridiplantae</taxon>
        <taxon>Chlorophyta</taxon>
        <taxon>core chlorophytes</taxon>
        <taxon>Trebouxiophyceae</taxon>
        <taxon>Trebouxiophyceae incertae sedis</taxon>
        <taxon>Coccomyxaceae</taxon>
        <taxon>Coccomyxa</taxon>
    </lineage>
</organism>
<keyword evidence="4" id="KW-0325">Glycoprotein</keyword>
<dbReference type="Gene3D" id="3.60.21.10">
    <property type="match status" value="1"/>
</dbReference>
<dbReference type="PANTHER" id="PTHR22953">
    <property type="entry name" value="ACID PHOSPHATASE RELATED"/>
    <property type="match status" value="1"/>
</dbReference>
<dbReference type="Pfam" id="PF16656">
    <property type="entry name" value="Pur_ac_phosph_N"/>
    <property type="match status" value="1"/>
</dbReference>
<dbReference type="Pfam" id="PF14008">
    <property type="entry name" value="Metallophos_C"/>
    <property type="match status" value="1"/>
</dbReference>
<evidence type="ECO:0000256" key="6">
    <source>
        <dbReference type="SAM" id="Phobius"/>
    </source>
</evidence>
<keyword evidence="6" id="KW-0812">Transmembrane</keyword>
<evidence type="ECO:0000313" key="11">
    <source>
        <dbReference type="Proteomes" id="UP001314263"/>
    </source>
</evidence>
<reference evidence="10 11" key="1">
    <citation type="submission" date="2023-10" db="EMBL/GenBank/DDBJ databases">
        <authorList>
            <person name="Maclean D."/>
            <person name="Macfadyen A."/>
        </authorList>
    </citation>
    <scope>NUCLEOTIDE SEQUENCE [LARGE SCALE GENOMIC DNA]</scope>
</reference>
<comment type="similarity">
    <text evidence="1 5">Belongs to the metallophosphoesterase superfamily. Purple acid phosphatase family.</text>
</comment>
<name>A0AAV1IE13_9CHLO</name>
<feature type="transmembrane region" description="Helical" evidence="6">
    <location>
        <begin position="14"/>
        <end position="34"/>
    </location>
</feature>
<accession>A0AAV1IE13</accession>
<evidence type="ECO:0000313" key="10">
    <source>
        <dbReference type="EMBL" id="CAK0784956.1"/>
    </source>
</evidence>
<dbReference type="Gene3D" id="2.60.40.380">
    <property type="entry name" value="Purple acid phosphatase-like, N-terminal"/>
    <property type="match status" value="1"/>
</dbReference>
<dbReference type="Proteomes" id="UP001314263">
    <property type="component" value="Unassembled WGS sequence"/>
</dbReference>
<feature type="domain" description="Calcineurin-like phosphoesterase" evidence="7">
    <location>
        <begin position="221"/>
        <end position="430"/>
    </location>
</feature>
<feature type="domain" description="Purple acid phosphatase N-terminal" evidence="9">
    <location>
        <begin position="101"/>
        <end position="209"/>
    </location>
</feature>
<dbReference type="InterPro" id="IPR015914">
    <property type="entry name" value="PAPs_N"/>
</dbReference>
<keyword evidence="2" id="KW-0732">Signal</keyword>
<dbReference type="InterPro" id="IPR008963">
    <property type="entry name" value="Purple_acid_Pase-like_N"/>
</dbReference>
<evidence type="ECO:0000256" key="1">
    <source>
        <dbReference type="ARBA" id="ARBA00008723"/>
    </source>
</evidence>
<dbReference type="InterPro" id="IPR025733">
    <property type="entry name" value="PAPs_C"/>
</dbReference>